<dbReference type="Proteomes" id="UP001433268">
    <property type="component" value="Unassembled WGS sequence"/>
</dbReference>
<name>A0ABR1WAG7_9PEZI</name>
<evidence type="ECO:0000313" key="3">
    <source>
        <dbReference type="Proteomes" id="UP001433268"/>
    </source>
</evidence>
<comment type="caution">
    <text evidence="2">The sequence shown here is derived from an EMBL/GenBank/DDBJ whole genome shotgun (WGS) entry which is preliminary data.</text>
</comment>
<feature type="region of interest" description="Disordered" evidence="1">
    <location>
        <begin position="90"/>
        <end position="139"/>
    </location>
</feature>
<evidence type="ECO:0000256" key="1">
    <source>
        <dbReference type="SAM" id="MobiDB-lite"/>
    </source>
</evidence>
<evidence type="ECO:0000313" key="2">
    <source>
        <dbReference type="EMBL" id="KAK8080504.1"/>
    </source>
</evidence>
<reference evidence="2 3" key="1">
    <citation type="submission" date="2023-01" db="EMBL/GenBank/DDBJ databases">
        <title>Analysis of 21 Apiospora genomes using comparative genomics revels a genus with tremendous synthesis potential of carbohydrate active enzymes and secondary metabolites.</title>
        <authorList>
            <person name="Sorensen T."/>
        </authorList>
    </citation>
    <scope>NUCLEOTIDE SEQUENCE [LARGE SCALE GENOMIC DNA]</scope>
    <source>
        <strain evidence="2 3">CBS 114990</strain>
    </source>
</reference>
<accession>A0ABR1WAG7</accession>
<feature type="region of interest" description="Disordered" evidence="1">
    <location>
        <begin position="56"/>
        <end position="75"/>
    </location>
</feature>
<sequence>MPFVSATLPDELTRLHGEHMSGPEHHVLPRSVEIPYCWPSVLARLLLVNEVGPSLREDDSEAGLMPSIRSNSQPAPIRCPVRRRQCMRKGTRHCTMPREDQRRGPARPYSCSQGAGAGAANVDGETPVRSLAHELGPQV</sequence>
<proteinExistence type="predicted"/>
<keyword evidence="3" id="KW-1185">Reference proteome</keyword>
<dbReference type="GeneID" id="92045697"/>
<dbReference type="RefSeq" id="XP_066667979.1">
    <property type="nucleotide sequence ID" value="XM_066812637.1"/>
</dbReference>
<organism evidence="2 3">
    <name type="scientific">Apiospora hydei</name>
    <dbReference type="NCBI Taxonomy" id="1337664"/>
    <lineage>
        <taxon>Eukaryota</taxon>
        <taxon>Fungi</taxon>
        <taxon>Dikarya</taxon>
        <taxon>Ascomycota</taxon>
        <taxon>Pezizomycotina</taxon>
        <taxon>Sordariomycetes</taxon>
        <taxon>Xylariomycetidae</taxon>
        <taxon>Amphisphaeriales</taxon>
        <taxon>Apiosporaceae</taxon>
        <taxon>Apiospora</taxon>
    </lineage>
</organism>
<protein>
    <submittedName>
        <fullName evidence="2">Uncharacterized protein</fullName>
    </submittedName>
</protein>
<gene>
    <name evidence="2" type="ORF">PG997_008322</name>
</gene>
<dbReference type="EMBL" id="JAQQWN010000006">
    <property type="protein sequence ID" value="KAK8080504.1"/>
    <property type="molecule type" value="Genomic_DNA"/>
</dbReference>